<reference evidence="2" key="1">
    <citation type="journal article" date="2016" name="J. Molluscan Stud.">
        <title>Eight new mitogenomes for exploring the phylogeny and classification of Vetigastropoda.</title>
        <authorList>
            <person name="Lee H."/>
            <person name="Samadi S."/>
            <person name="Puillandre N."/>
            <person name="Tsai M.-H."/>
            <person name="Dai C.-F."/>
            <person name="Chen W.-J."/>
        </authorList>
    </citation>
    <scope>NUCLEOTIDE SEQUENCE</scope>
</reference>
<protein>
    <submittedName>
        <fullName evidence="2">ATP synthase subunit 8</fullName>
    </submittedName>
</protein>
<sequence length="62" mass="7480">MPQLAPLNWFFLFFLFWFVVGLSSVLIWWSFKVEYKVNVFAHGDKKDFVDMGSSKILKSWDW</sequence>
<name>A0A1I9SSR1_9VEST</name>
<geneLocation type="mitochondrion" evidence="2"/>
<feature type="transmembrane region" description="Helical" evidence="1">
    <location>
        <begin position="6"/>
        <end position="29"/>
    </location>
</feature>
<accession>A0A1I9SSR1</accession>
<dbReference type="AlphaFoldDB" id="A0A1I9SSR1"/>
<organism evidence="2">
    <name type="scientific">Lunella granulata</name>
    <dbReference type="NCBI Taxonomy" id="405982"/>
    <lineage>
        <taxon>Eukaryota</taxon>
        <taxon>Metazoa</taxon>
        <taxon>Spiralia</taxon>
        <taxon>Lophotrochozoa</taxon>
        <taxon>Mollusca</taxon>
        <taxon>Gastropoda</taxon>
        <taxon>Vetigastropoda</taxon>
        <taxon>Trochida</taxon>
        <taxon>Trochoidea</taxon>
        <taxon>Turbinidae</taxon>
        <taxon>Lunella</taxon>
    </lineage>
</organism>
<keyword evidence="2" id="KW-0496">Mitochondrion</keyword>
<evidence type="ECO:0000313" key="2">
    <source>
        <dbReference type="EMBL" id="AOZ71781.1"/>
    </source>
</evidence>
<keyword evidence="1" id="KW-0812">Transmembrane</keyword>
<dbReference type="CTD" id="4509"/>
<dbReference type="GeneID" id="30215604"/>
<keyword evidence="1" id="KW-1133">Transmembrane helix</keyword>
<evidence type="ECO:0000256" key="1">
    <source>
        <dbReference type="SAM" id="Phobius"/>
    </source>
</evidence>
<gene>
    <name evidence="2" type="primary">ATP8</name>
</gene>
<keyword evidence="1" id="KW-0472">Membrane</keyword>
<dbReference type="RefSeq" id="YP_009318300.1">
    <property type="nucleotide sequence ID" value="NC_031857.1"/>
</dbReference>
<dbReference type="EMBL" id="KX298890">
    <property type="protein sequence ID" value="AOZ71781.1"/>
    <property type="molecule type" value="Genomic_DNA"/>
</dbReference>
<proteinExistence type="predicted"/>